<dbReference type="InterPro" id="IPR001387">
    <property type="entry name" value="Cro/C1-type_HTH"/>
</dbReference>
<feature type="domain" description="HTH cro/C1-type" evidence="1">
    <location>
        <begin position="312"/>
        <end position="365"/>
    </location>
</feature>
<keyword evidence="3" id="KW-1185">Reference proteome</keyword>
<evidence type="ECO:0000313" key="3">
    <source>
        <dbReference type="Proteomes" id="UP001220228"/>
    </source>
</evidence>
<name>A0ABY8DX55_9LACO</name>
<evidence type="ECO:0000259" key="1">
    <source>
        <dbReference type="SMART" id="SM00530"/>
    </source>
</evidence>
<dbReference type="SMART" id="SM00530">
    <property type="entry name" value="HTH_XRE"/>
    <property type="match status" value="2"/>
</dbReference>
<dbReference type="CDD" id="cd00093">
    <property type="entry name" value="HTH_XRE"/>
    <property type="match status" value="2"/>
</dbReference>
<sequence>MRGGGEKHNELKKLGQFFHDFRIGRELTLEEAAGNWSAPTLSRFESGRIDVSTQKAVGLIHRIGMEPQDFLLFPEAPGDFPMRLQPLIETNNVEALAKRKQNFFAANTKENSMTRLAAVLFAAGIHWPESDYRFSVAEEQILADRLTIPENLTPFEWELQSALIAPASHELLMLLWQRTERMKHNMRKFYRGTIGMKLWLGALMDRDFEFLNAIRDDLNLELKQYGQLHDYTDTQEVWHFTKLLEQWAQNPTPEHEQMLHKMIAATADAGASSQAKYFDLVFKRTLQGHPYHNERLVDHEVPIVVKKNPGEVIRSRRTYLGLKRSDIAHERDKSTLRRFETGQTQLSFGSLVRLCGQMAILPTTLLGSMHVTLQGAHRIVNLYNSWDNMTEIQENHLPASDGAKIIEKLKTASQDVAPHLLATQLFILQRAGMEAGMSGFDETSQRATARVCFHRMMKSNHWGMLEYMTLRYMVPLLSLDELTLMFRQVQRMLHKQPRFFGVSFAFEAMSIAFVRITQLAPKDENIQFLHAFNWLLSLDSSDAARWQAMGSLLTALDLLQPTKATQTALNQFLMRCKITGRVTVLAKLTKRWGDLVPKNYFER</sequence>
<dbReference type="PANTHER" id="PTHR37038:SF12">
    <property type="entry name" value="TRANSCRIPTIONAL REGULATOR"/>
    <property type="match status" value="1"/>
</dbReference>
<dbReference type="PANTHER" id="PTHR37038">
    <property type="entry name" value="TRANSCRIPTIONAL REGULATOR-RELATED"/>
    <property type="match status" value="1"/>
</dbReference>
<evidence type="ECO:0000313" key="2">
    <source>
        <dbReference type="EMBL" id="WFB40265.1"/>
    </source>
</evidence>
<proteinExistence type="predicted"/>
<reference evidence="2 3" key="1">
    <citation type="submission" date="2023-03" db="EMBL/GenBank/DDBJ databases">
        <authorList>
            <person name="Ruckert-Reed C."/>
        </authorList>
    </citation>
    <scope>NUCLEOTIDE SEQUENCE [LARGE SCALE GENOMIC DNA]</scope>
    <source>
        <strain evidence="2 3">DSM 115425</strain>
    </source>
</reference>
<dbReference type="Proteomes" id="UP001220228">
    <property type="component" value="Chromosome"/>
</dbReference>
<accession>A0ABY8DX55</accession>
<feature type="domain" description="HTH cro/C1-type" evidence="1">
    <location>
        <begin position="17"/>
        <end position="70"/>
    </location>
</feature>
<gene>
    <name evidence="2" type="ORF">LHUE1_001046</name>
</gene>
<dbReference type="EMBL" id="CP120687">
    <property type="protein sequence ID" value="WFB40265.1"/>
    <property type="molecule type" value="Genomic_DNA"/>
</dbReference>
<dbReference type="InterPro" id="IPR053163">
    <property type="entry name" value="HTH-type_regulator_Rgg"/>
</dbReference>
<protein>
    <submittedName>
        <fullName evidence="2">Helix-turn-helix transcriptional regulator</fullName>
    </submittedName>
</protein>
<dbReference type="RefSeq" id="WP_277848292.1">
    <property type="nucleotide sequence ID" value="NZ_CP120687.1"/>
</dbReference>
<organism evidence="2 3">
    <name type="scientific">Lacticaseibacillus huelsenbergensis</name>
    <dbReference type="NCBI Taxonomy" id="3035291"/>
    <lineage>
        <taxon>Bacteria</taxon>
        <taxon>Bacillati</taxon>
        <taxon>Bacillota</taxon>
        <taxon>Bacilli</taxon>
        <taxon>Lactobacillales</taxon>
        <taxon>Lactobacillaceae</taxon>
        <taxon>Lacticaseibacillus</taxon>
    </lineage>
</organism>